<reference evidence="2 3" key="1">
    <citation type="journal article" date="2015" name="Genome Biol. Evol.">
        <title>Comparative Genomics of a Bacterivorous Green Alga Reveals Evolutionary Causalities and Consequences of Phago-Mixotrophic Mode of Nutrition.</title>
        <authorList>
            <person name="Burns J.A."/>
            <person name="Paasch A."/>
            <person name="Narechania A."/>
            <person name="Kim E."/>
        </authorList>
    </citation>
    <scope>NUCLEOTIDE SEQUENCE [LARGE SCALE GENOMIC DNA]</scope>
    <source>
        <strain evidence="2 3">PLY_AMNH</strain>
    </source>
</reference>
<dbReference type="AlphaFoldDB" id="A0AAE0L605"/>
<evidence type="ECO:0000256" key="1">
    <source>
        <dbReference type="SAM" id="MobiDB-lite"/>
    </source>
</evidence>
<feature type="region of interest" description="Disordered" evidence="1">
    <location>
        <begin position="64"/>
        <end position="86"/>
    </location>
</feature>
<name>A0AAE0L605_9CHLO</name>
<proteinExistence type="predicted"/>
<keyword evidence="3" id="KW-1185">Reference proteome</keyword>
<comment type="caution">
    <text evidence="2">The sequence shown here is derived from an EMBL/GenBank/DDBJ whole genome shotgun (WGS) entry which is preliminary data.</text>
</comment>
<accession>A0AAE0L605</accession>
<protein>
    <submittedName>
        <fullName evidence="2">Uncharacterized protein</fullName>
    </submittedName>
</protein>
<evidence type="ECO:0000313" key="3">
    <source>
        <dbReference type="Proteomes" id="UP001190700"/>
    </source>
</evidence>
<feature type="compositionally biased region" description="Polar residues" evidence="1">
    <location>
        <begin position="77"/>
        <end position="86"/>
    </location>
</feature>
<organism evidence="2 3">
    <name type="scientific">Cymbomonas tetramitiformis</name>
    <dbReference type="NCBI Taxonomy" id="36881"/>
    <lineage>
        <taxon>Eukaryota</taxon>
        <taxon>Viridiplantae</taxon>
        <taxon>Chlorophyta</taxon>
        <taxon>Pyramimonadophyceae</taxon>
        <taxon>Pyramimonadales</taxon>
        <taxon>Pyramimonadaceae</taxon>
        <taxon>Cymbomonas</taxon>
    </lineage>
</organism>
<gene>
    <name evidence="2" type="ORF">CYMTET_18596</name>
</gene>
<dbReference type="EMBL" id="LGRX02008625">
    <property type="protein sequence ID" value="KAK3273137.1"/>
    <property type="molecule type" value="Genomic_DNA"/>
</dbReference>
<dbReference type="Proteomes" id="UP001190700">
    <property type="component" value="Unassembled WGS sequence"/>
</dbReference>
<evidence type="ECO:0000313" key="2">
    <source>
        <dbReference type="EMBL" id="KAK3273137.1"/>
    </source>
</evidence>
<feature type="region of interest" description="Disordered" evidence="1">
    <location>
        <begin position="1"/>
        <end position="25"/>
    </location>
</feature>
<sequence>MPNVSTRAGSWGMVGRSPLPKPKDHHCLEGLPPQSGQLAGAHSLVLPCNSTLARLLLQGRSLAAGSSPSSAARVTLASPSSAGDST</sequence>